<dbReference type="PROSITE" id="PS50181">
    <property type="entry name" value="FBOX"/>
    <property type="match status" value="1"/>
</dbReference>
<dbReference type="EMBL" id="MZNU01000315">
    <property type="protein sequence ID" value="OWP00654.1"/>
    <property type="molecule type" value="Genomic_DNA"/>
</dbReference>
<evidence type="ECO:0000313" key="3">
    <source>
        <dbReference type="EMBL" id="OWP00654.1"/>
    </source>
</evidence>
<dbReference type="AlphaFoldDB" id="A0A218YYY6"/>
<dbReference type="InterPro" id="IPR001810">
    <property type="entry name" value="F-box_dom"/>
</dbReference>
<reference evidence="3 4" key="1">
    <citation type="submission" date="2017-04" db="EMBL/GenBank/DDBJ databases">
        <title>Draft genome sequence of Marssonina coronaria NL1: causal agent of apple blotch.</title>
        <authorList>
            <person name="Cheng Q."/>
        </authorList>
    </citation>
    <scope>NUCLEOTIDE SEQUENCE [LARGE SCALE GENOMIC DNA]</scope>
    <source>
        <strain evidence="3 4">NL1</strain>
    </source>
</reference>
<dbReference type="InParanoid" id="A0A218YYY6"/>
<name>A0A218YYY6_9HELO</name>
<feature type="domain" description="F-box" evidence="2">
    <location>
        <begin position="3"/>
        <end position="52"/>
    </location>
</feature>
<dbReference type="STRING" id="503106.A0A218YYY6"/>
<dbReference type="OrthoDB" id="9981546at2759"/>
<dbReference type="SUPFAM" id="SSF81383">
    <property type="entry name" value="F-box domain"/>
    <property type="match status" value="1"/>
</dbReference>
<sequence>MTETTFADLPNEILISILSNFRSLDLLSILLTSHRMHSLILRILHHRLLETAQLTQHRLILEVFHPSTKLSTPYLFCDFLGTYGLSVPPDTNPTTNPPPNKDEHPDPADVHGELVGLSELRGLYSHFRPLKPASDRTLTRTHPAGGSVDIPNGLVDRHGEFVCQNIHLESHELFSQLQTITSLVKVGPRRGLFLSSVNISDDILRIWRPWLAARAGCSAGEAQREGRDGLLWVGTQKNVGLRVGVVERDETTPVLVGTDEDAPVSYTLQYEELVIRATQLLLMVEQSIEQEVSHSGKAIVIGSWDQ</sequence>
<gene>
    <name evidence="3" type="ORF">B2J93_5430</name>
</gene>
<organism evidence="3 4">
    <name type="scientific">Diplocarpon coronariae</name>
    <dbReference type="NCBI Taxonomy" id="2795749"/>
    <lineage>
        <taxon>Eukaryota</taxon>
        <taxon>Fungi</taxon>
        <taxon>Dikarya</taxon>
        <taxon>Ascomycota</taxon>
        <taxon>Pezizomycotina</taxon>
        <taxon>Leotiomycetes</taxon>
        <taxon>Helotiales</taxon>
        <taxon>Drepanopezizaceae</taxon>
        <taxon>Diplocarpon</taxon>
    </lineage>
</organism>
<evidence type="ECO:0000259" key="2">
    <source>
        <dbReference type="PROSITE" id="PS50181"/>
    </source>
</evidence>
<proteinExistence type="predicted"/>
<evidence type="ECO:0000313" key="4">
    <source>
        <dbReference type="Proteomes" id="UP000242519"/>
    </source>
</evidence>
<accession>A0A218YYY6</accession>
<dbReference type="Pfam" id="PF12937">
    <property type="entry name" value="F-box-like"/>
    <property type="match status" value="1"/>
</dbReference>
<evidence type="ECO:0000256" key="1">
    <source>
        <dbReference type="SAM" id="MobiDB-lite"/>
    </source>
</evidence>
<feature type="region of interest" description="Disordered" evidence="1">
    <location>
        <begin position="88"/>
        <end position="109"/>
    </location>
</feature>
<protein>
    <recommendedName>
        <fullName evidence="2">F-box domain-containing protein</fullName>
    </recommendedName>
</protein>
<comment type="caution">
    <text evidence="3">The sequence shown here is derived from an EMBL/GenBank/DDBJ whole genome shotgun (WGS) entry which is preliminary data.</text>
</comment>
<dbReference type="InterPro" id="IPR036047">
    <property type="entry name" value="F-box-like_dom_sf"/>
</dbReference>
<dbReference type="Proteomes" id="UP000242519">
    <property type="component" value="Unassembled WGS sequence"/>
</dbReference>
<keyword evidence="4" id="KW-1185">Reference proteome</keyword>
<feature type="compositionally biased region" description="Basic and acidic residues" evidence="1">
    <location>
        <begin position="100"/>
        <end position="109"/>
    </location>
</feature>